<protein>
    <submittedName>
        <fullName evidence="2">Uncharacterized protein</fullName>
    </submittedName>
</protein>
<feature type="region of interest" description="Disordered" evidence="1">
    <location>
        <begin position="1"/>
        <end position="161"/>
    </location>
</feature>
<comment type="caution">
    <text evidence="2">The sequence shown here is derived from an EMBL/GenBank/DDBJ whole genome shotgun (WGS) entry which is preliminary data.</text>
</comment>
<organism evidence="2 3">
    <name type="scientific">Prorocentrum cordatum</name>
    <dbReference type="NCBI Taxonomy" id="2364126"/>
    <lineage>
        <taxon>Eukaryota</taxon>
        <taxon>Sar</taxon>
        <taxon>Alveolata</taxon>
        <taxon>Dinophyceae</taxon>
        <taxon>Prorocentrales</taxon>
        <taxon>Prorocentraceae</taxon>
        <taxon>Prorocentrum</taxon>
    </lineage>
</organism>
<feature type="compositionally biased region" description="Basic and acidic residues" evidence="1">
    <location>
        <begin position="123"/>
        <end position="133"/>
    </location>
</feature>
<sequence>MAALAQEAATAPASAPAGQASEFQPRGEEQGWHPQMGCQASSGKKKAAASDAEVTAEGPAEEESITVVVAEASSDKELSRSQELSQSRELELSRASTAGSVTPEAGADTGASRLAPSGQGKTTSEEQGARDPRLSALSKRSSSSGKGRSKVPRAMGVVKRK</sequence>
<feature type="compositionally biased region" description="Basic and acidic residues" evidence="1">
    <location>
        <begin position="73"/>
        <end position="92"/>
    </location>
</feature>
<name>A0ABN9PXE2_9DINO</name>
<feature type="compositionally biased region" description="Low complexity" evidence="1">
    <location>
        <begin position="134"/>
        <end position="146"/>
    </location>
</feature>
<reference evidence="2" key="1">
    <citation type="submission" date="2023-10" db="EMBL/GenBank/DDBJ databases">
        <authorList>
            <person name="Chen Y."/>
            <person name="Shah S."/>
            <person name="Dougan E. K."/>
            <person name="Thang M."/>
            <person name="Chan C."/>
        </authorList>
    </citation>
    <scope>NUCLEOTIDE SEQUENCE [LARGE SCALE GENOMIC DNA]</scope>
</reference>
<dbReference type="Proteomes" id="UP001189429">
    <property type="component" value="Unassembled WGS sequence"/>
</dbReference>
<gene>
    <name evidence="2" type="ORF">PCOR1329_LOCUS6888</name>
</gene>
<evidence type="ECO:0000256" key="1">
    <source>
        <dbReference type="SAM" id="MobiDB-lite"/>
    </source>
</evidence>
<proteinExistence type="predicted"/>
<accession>A0ABN9PXE2</accession>
<keyword evidence="3" id="KW-1185">Reference proteome</keyword>
<evidence type="ECO:0000313" key="3">
    <source>
        <dbReference type="Proteomes" id="UP001189429"/>
    </source>
</evidence>
<feature type="compositionally biased region" description="Low complexity" evidence="1">
    <location>
        <begin position="1"/>
        <end position="22"/>
    </location>
</feature>
<dbReference type="EMBL" id="CAUYUJ010001858">
    <property type="protein sequence ID" value="CAK0797962.1"/>
    <property type="molecule type" value="Genomic_DNA"/>
</dbReference>
<evidence type="ECO:0000313" key="2">
    <source>
        <dbReference type="EMBL" id="CAK0797962.1"/>
    </source>
</evidence>